<dbReference type="OrthoDB" id="1923695at2759"/>
<dbReference type="AlphaFoldDB" id="A0A6P6V8H8"/>
<evidence type="ECO:0000313" key="1">
    <source>
        <dbReference type="Proteomes" id="UP001652660"/>
    </source>
</evidence>
<proteinExistence type="predicted"/>
<evidence type="ECO:0008006" key="3">
    <source>
        <dbReference type="Google" id="ProtNLM"/>
    </source>
</evidence>
<dbReference type="InterPro" id="IPR012677">
    <property type="entry name" value="Nucleotide-bd_a/b_plait_sf"/>
</dbReference>
<dbReference type="GO" id="GO:0003676">
    <property type="term" value="F:nucleic acid binding"/>
    <property type="evidence" value="ECO:0007669"/>
    <property type="project" value="InterPro"/>
</dbReference>
<reference evidence="1" key="1">
    <citation type="journal article" date="2025" name="Foods">
        <title>Unveiling the Microbial Signatures of Arabica Coffee Cherries: Insights into Ripeness Specific Diversity, Functional Traits, and Implications for Quality and Safety.</title>
        <authorList>
            <consortium name="RefSeq"/>
            <person name="Tenea G.N."/>
            <person name="Cifuentes V."/>
            <person name="Reyes P."/>
            <person name="Cevallos-Vallejos M."/>
        </authorList>
    </citation>
    <scope>NUCLEOTIDE SEQUENCE [LARGE SCALE GENOMIC DNA]</scope>
</reference>
<organism evidence="1 2">
    <name type="scientific">Coffea arabica</name>
    <name type="common">Arabian coffee</name>
    <dbReference type="NCBI Taxonomy" id="13443"/>
    <lineage>
        <taxon>Eukaryota</taxon>
        <taxon>Viridiplantae</taxon>
        <taxon>Streptophyta</taxon>
        <taxon>Embryophyta</taxon>
        <taxon>Tracheophyta</taxon>
        <taxon>Spermatophyta</taxon>
        <taxon>Magnoliopsida</taxon>
        <taxon>eudicotyledons</taxon>
        <taxon>Gunneridae</taxon>
        <taxon>Pentapetalae</taxon>
        <taxon>asterids</taxon>
        <taxon>lamiids</taxon>
        <taxon>Gentianales</taxon>
        <taxon>Rubiaceae</taxon>
        <taxon>Ixoroideae</taxon>
        <taxon>Gardenieae complex</taxon>
        <taxon>Bertiereae - Coffeeae clade</taxon>
        <taxon>Coffeeae</taxon>
        <taxon>Coffea</taxon>
    </lineage>
</organism>
<protein>
    <recommendedName>
        <fullName evidence="3">RRM domain-containing protein</fullName>
    </recommendedName>
</protein>
<dbReference type="Proteomes" id="UP001652660">
    <property type="component" value="Chromosome 1e"/>
</dbReference>
<reference evidence="2" key="2">
    <citation type="submission" date="2025-08" db="UniProtKB">
        <authorList>
            <consortium name="RefSeq"/>
        </authorList>
    </citation>
    <scope>IDENTIFICATION</scope>
    <source>
        <tissue evidence="2">Leaves</tissue>
    </source>
</reference>
<evidence type="ECO:0000313" key="2">
    <source>
        <dbReference type="RefSeq" id="XP_027099228.1"/>
    </source>
</evidence>
<accession>A0A6P6V8H8</accession>
<sequence length="383" mass="41892">MKSRLAASVYPLLVGEWRRDVCKSISLASMFPTFNGRCHFVSRFCYLGLQSPVRAMHTSSVEDDFSELGPPVAGNAAMPLKLVTEKVEPFLRKTDFGGKASLSRSFPAECRSGIKDTNLNLHKSFQTSNFKLQDNNDVSTLAVNHKGSLQVHSTTFINQKGRKDSSCSISVQNVPSTLSLSDLVQAISTFGKISGACIRSSPDGSTCCVVDFENSESSMRAVLAGGITVESVHLSIRPLHSPEIVSIRIQGIGKETTDPTIHTICKSIGALEGLAKAGKDAVDAFFRVENDAELQTIVKRLNGMKIDDYCWSAYQLSSNTTSSMIMEREDAKSKLGLLMNNRLFELKGRLDCMKVYSEDLQLLHLGILHLEGLPTMSNPSQTD</sequence>
<dbReference type="RefSeq" id="XP_027099228.1">
    <property type="nucleotide sequence ID" value="XM_027243427.2"/>
</dbReference>
<dbReference type="SUPFAM" id="SSF54928">
    <property type="entry name" value="RNA-binding domain, RBD"/>
    <property type="match status" value="1"/>
</dbReference>
<name>A0A6P6V8H8_COFAR</name>
<gene>
    <name evidence="2" type="primary">LOC113718524</name>
</gene>
<keyword evidence="1" id="KW-1185">Reference proteome</keyword>
<dbReference type="GeneID" id="113718524"/>
<dbReference type="CDD" id="cd00590">
    <property type="entry name" value="RRM_SF"/>
    <property type="match status" value="1"/>
</dbReference>
<dbReference type="InterPro" id="IPR035979">
    <property type="entry name" value="RBD_domain_sf"/>
</dbReference>
<dbReference type="Gene3D" id="3.30.70.330">
    <property type="match status" value="1"/>
</dbReference>